<dbReference type="GO" id="GO:0016747">
    <property type="term" value="F:acyltransferase activity, transferring groups other than amino-acyl groups"/>
    <property type="evidence" value="ECO:0007669"/>
    <property type="project" value="InterPro"/>
</dbReference>
<proteinExistence type="predicted"/>
<dbReference type="Pfam" id="PF00583">
    <property type="entry name" value="Acetyltransf_1"/>
    <property type="match status" value="1"/>
</dbReference>
<accession>A0A9D1TWJ8</accession>
<feature type="domain" description="N-acetyltransferase" evidence="3">
    <location>
        <begin position="4"/>
        <end position="165"/>
    </location>
</feature>
<evidence type="ECO:0000313" key="5">
    <source>
        <dbReference type="Proteomes" id="UP000823933"/>
    </source>
</evidence>
<dbReference type="InterPro" id="IPR050832">
    <property type="entry name" value="Bact_Acetyltransf"/>
</dbReference>
<dbReference type="EMBL" id="DXHQ01000104">
    <property type="protein sequence ID" value="HIW09513.1"/>
    <property type="molecule type" value="Genomic_DNA"/>
</dbReference>
<evidence type="ECO:0000313" key="4">
    <source>
        <dbReference type="EMBL" id="HIW09513.1"/>
    </source>
</evidence>
<dbReference type="InterPro" id="IPR000182">
    <property type="entry name" value="GNAT_dom"/>
</dbReference>
<dbReference type="PROSITE" id="PS51186">
    <property type="entry name" value="GNAT"/>
    <property type="match status" value="1"/>
</dbReference>
<keyword evidence="1" id="KW-0808">Transferase</keyword>
<dbReference type="Proteomes" id="UP000823933">
    <property type="component" value="Unassembled WGS sequence"/>
</dbReference>
<sequence length="169" mass="18492">MIQHTVQQASQADLDCLLPLYRAAAARPDCPWDEAYPDQATLQADLAEGRLFCAKDPEGRVLGGYALTFHDEDTEALTFWDRRLEPAGEVVRLLVAASCENQGLGGRLLADAAARLARMGCRSCRILVACDNHRALRAYAGQGFARVGSARLYDIDFACFEKALEGETI</sequence>
<dbReference type="AlphaFoldDB" id="A0A9D1TWJ8"/>
<evidence type="ECO:0000256" key="1">
    <source>
        <dbReference type="ARBA" id="ARBA00022679"/>
    </source>
</evidence>
<organism evidence="4 5">
    <name type="scientific">Candidatus Faecalibacterium intestinigallinarum</name>
    <dbReference type="NCBI Taxonomy" id="2838581"/>
    <lineage>
        <taxon>Bacteria</taxon>
        <taxon>Bacillati</taxon>
        <taxon>Bacillota</taxon>
        <taxon>Clostridia</taxon>
        <taxon>Eubacteriales</taxon>
        <taxon>Oscillospiraceae</taxon>
        <taxon>Faecalibacterium</taxon>
    </lineage>
</organism>
<keyword evidence="2" id="KW-0012">Acyltransferase</keyword>
<evidence type="ECO:0000259" key="3">
    <source>
        <dbReference type="PROSITE" id="PS51186"/>
    </source>
</evidence>
<dbReference type="PANTHER" id="PTHR43877">
    <property type="entry name" value="AMINOALKYLPHOSPHONATE N-ACETYLTRANSFERASE-RELATED-RELATED"/>
    <property type="match status" value="1"/>
</dbReference>
<dbReference type="InterPro" id="IPR016181">
    <property type="entry name" value="Acyl_CoA_acyltransferase"/>
</dbReference>
<reference evidence="4" key="1">
    <citation type="journal article" date="2021" name="PeerJ">
        <title>Extensive microbial diversity within the chicken gut microbiome revealed by metagenomics and culture.</title>
        <authorList>
            <person name="Gilroy R."/>
            <person name="Ravi A."/>
            <person name="Getino M."/>
            <person name="Pursley I."/>
            <person name="Horton D.L."/>
            <person name="Alikhan N.F."/>
            <person name="Baker D."/>
            <person name="Gharbi K."/>
            <person name="Hall N."/>
            <person name="Watson M."/>
            <person name="Adriaenssens E.M."/>
            <person name="Foster-Nyarko E."/>
            <person name="Jarju S."/>
            <person name="Secka A."/>
            <person name="Antonio M."/>
            <person name="Oren A."/>
            <person name="Chaudhuri R.R."/>
            <person name="La Ragione R."/>
            <person name="Hildebrand F."/>
            <person name="Pallen M.J."/>
        </authorList>
    </citation>
    <scope>NUCLEOTIDE SEQUENCE</scope>
    <source>
        <strain evidence="4">ChiHcolR34-3080</strain>
    </source>
</reference>
<protein>
    <submittedName>
        <fullName evidence="4">GNAT family N-acetyltransferase</fullName>
    </submittedName>
</protein>
<comment type="caution">
    <text evidence="4">The sequence shown here is derived from an EMBL/GenBank/DDBJ whole genome shotgun (WGS) entry which is preliminary data.</text>
</comment>
<dbReference type="PANTHER" id="PTHR43877:SF2">
    <property type="entry name" value="AMINOALKYLPHOSPHONATE N-ACETYLTRANSFERASE-RELATED"/>
    <property type="match status" value="1"/>
</dbReference>
<evidence type="ECO:0000256" key="2">
    <source>
        <dbReference type="ARBA" id="ARBA00023315"/>
    </source>
</evidence>
<gene>
    <name evidence="4" type="ORF">H9890_08965</name>
</gene>
<dbReference type="SUPFAM" id="SSF55729">
    <property type="entry name" value="Acyl-CoA N-acyltransferases (Nat)"/>
    <property type="match status" value="1"/>
</dbReference>
<dbReference type="Gene3D" id="3.40.630.30">
    <property type="match status" value="1"/>
</dbReference>
<reference evidence="4" key="2">
    <citation type="submission" date="2021-04" db="EMBL/GenBank/DDBJ databases">
        <authorList>
            <person name="Gilroy R."/>
        </authorList>
    </citation>
    <scope>NUCLEOTIDE SEQUENCE</scope>
    <source>
        <strain evidence="4">ChiHcolR34-3080</strain>
    </source>
</reference>
<name>A0A9D1TWJ8_9FIRM</name>